<organism evidence="2 3">
    <name type="scientific">Marchantia polymorpha subsp. ruderalis</name>
    <dbReference type="NCBI Taxonomy" id="1480154"/>
    <lineage>
        <taxon>Eukaryota</taxon>
        <taxon>Viridiplantae</taxon>
        <taxon>Streptophyta</taxon>
        <taxon>Embryophyta</taxon>
        <taxon>Marchantiophyta</taxon>
        <taxon>Marchantiopsida</taxon>
        <taxon>Marchantiidae</taxon>
        <taxon>Marchantiales</taxon>
        <taxon>Marchantiaceae</taxon>
        <taxon>Marchantia</taxon>
    </lineage>
</organism>
<reference evidence="2" key="1">
    <citation type="submission" date="2016-03" db="EMBL/GenBank/DDBJ databases">
        <title>Mechanisms controlling the formation of the plant cell surface in tip-growing cells are functionally conserved among land plants.</title>
        <authorList>
            <person name="Honkanen S."/>
            <person name="Jones V.A."/>
            <person name="Morieri G."/>
            <person name="Champion C."/>
            <person name="Hetherington A.J."/>
            <person name="Kelly S."/>
            <person name="Saint-Marcoux D."/>
            <person name="Proust H."/>
            <person name="Prescott H."/>
            <person name="Dolan L."/>
        </authorList>
    </citation>
    <scope>NUCLEOTIDE SEQUENCE [LARGE SCALE GENOMIC DNA]</scope>
    <source>
        <tissue evidence="2">Whole gametophyte</tissue>
    </source>
</reference>
<feature type="compositionally biased region" description="Acidic residues" evidence="1">
    <location>
        <begin position="19"/>
        <end position="38"/>
    </location>
</feature>
<evidence type="ECO:0000256" key="1">
    <source>
        <dbReference type="SAM" id="MobiDB-lite"/>
    </source>
</evidence>
<comment type="caution">
    <text evidence="2">The sequence shown here is derived from an EMBL/GenBank/DDBJ whole genome shotgun (WGS) entry which is preliminary data.</text>
</comment>
<proteinExistence type="predicted"/>
<accession>A0A176W8A0</accession>
<keyword evidence="3" id="KW-1185">Reference proteome</keyword>
<feature type="region of interest" description="Disordered" evidence="1">
    <location>
        <begin position="18"/>
        <end position="39"/>
    </location>
</feature>
<evidence type="ECO:0000313" key="2">
    <source>
        <dbReference type="EMBL" id="OAE29234.1"/>
    </source>
</evidence>
<sequence>MLILRIGLDISGRTCCCEGDGEGDEEGDGDGEGEEEEEASVRIDSVMTMLMDSVAIRLSRSNITFCDLRTPMVVVMMPIDVAAGDQAFGLPPALVENHTTDSDTLQPRRADKNIFGFSL</sequence>
<protein>
    <submittedName>
        <fullName evidence="2">Uncharacterized protein</fullName>
    </submittedName>
</protein>
<dbReference type="Proteomes" id="UP000077202">
    <property type="component" value="Unassembled WGS sequence"/>
</dbReference>
<name>A0A176W8A0_MARPO</name>
<dbReference type="EMBL" id="LVLJ01001481">
    <property type="protein sequence ID" value="OAE29234.1"/>
    <property type="molecule type" value="Genomic_DNA"/>
</dbReference>
<gene>
    <name evidence="2" type="ORF">AXG93_3825s1040</name>
</gene>
<dbReference type="AlphaFoldDB" id="A0A176W8A0"/>
<evidence type="ECO:0000313" key="3">
    <source>
        <dbReference type="Proteomes" id="UP000077202"/>
    </source>
</evidence>